<dbReference type="Proteomes" id="UP000242444">
    <property type="component" value="Unassembled WGS sequence"/>
</dbReference>
<name>A0A263D6M3_9PSEU</name>
<accession>A0A263D6M3</accession>
<sequence>MTAADQRSPGWRKSSHSNANDSCVEVDFVAAEVAVRDSKDPASGVLRFGPARWRAFTGHIAGLRA</sequence>
<dbReference type="RefSeq" id="WP_094861596.1">
    <property type="nucleotide sequence ID" value="NZ_NKYE01000003.1"/>
</dbReference>
<evidence type="ECO:0000259" key="1">
    <source>
        <dbReference type="Pfam" id="PF04149"/>
    </source>
</evidence>
<feature type="domain" description="DUF397" evidence="1">
    <location>
        <begin position="10"/>
        <end position="60"/>
    </location>
</feature>
<reference evidence="2 3" key="1">
    <citation type="submission" date="2017-07" db="EMBL/GenBank/DDBJ databases">
        <title>Amycolatopsis antarcticus sp. nov., isolated from the surface of an Antarcticus brown macroalga.</title>
        <authorList>
            <person name="Wang J."/>
            <person name="Leiva S."/>
            <person name="Huang J."/>
            <person name="Huang Y."/>
        </authorList>
    </citation>
    <scope>NUCLEOTIDE SEQUENCE [LARGE SCALE GENOMIC DNA]</scope>
    <source>
        <strain evidence="2 3">AU-G6</strain>
    </source>
</reference>
<dbReference type="OrthoDB" id="3430276at2"/>
<evidence type="ECO:0000313" key="3">
    <source>
        <dbReference type="Proteomes" id="UP000242444"/>
    </source>
</evidence>
<dbReference type="Pfam" id="PF04149">
    <property type="entry name" value="DUF397"/>
    <property type="match status" value="1"/>
</dbReference>
<organism evidence="2 3">
    <name type="scientific">Amycolatopsis antarctica</name>
    <dbReference type="NCBI Taxonomy" id="1854586"/>
    <lineage>
        <taxon>Bacteria</taxon>
        <taxon>Bacillati</taxon>
        <taxon>Actinomycetota</taxon>
        <taxon>Actinomycetes</taxon>
        <taxon>Pseudonocardiales</taxon>
        <taxon>Pseudonocardiaceae</taxon>
        <taxon>Amycolatopsis</taxon>
    </lineage>
</organism>
<dbReference type="InterPro" id="IPR007278">
    <property type="entry name" value="DUF397"/>
</dbReference>
<gene>
    <name evidence="2" type="ORF">CFN78_05915</name>
</gene>
<dbReference type="EMBL" id="NKYE01000003">
    <property type="protein sequence ID" value="OZM73839.1"/>
    <property type="molecule type" value="Genomic_DNA"/>
</dbReference>
<proteinExistence type="predicted"/>
<protein>
    <submittedName>
        <fullName evidence="2">DUF397 domain-containing protein</fullName>
    </submittedName>
</protein>
<evidence type="ECO:0000313" key="2">
    <source>
        <dbReference type="EMBL" id="OZM73839.1"/>
    </source>
</evidence>
<dbReference type="InParanoid" id="A0A263D6M3"/>
<dbReference type="AlphaFoldDB" id="A0A263D6M3"/>
<comment type="caution">
    <text evidence="2">The sequence shown here is derived from an EMBL/GenBank/DDBJ whole genome shotgun (WGS) entry which is preliminary data.</text>
</comment>
<keyword evidence="3" id="KW-1185">Reference proteome</keyword>